<feature type="transmembrane region" description="Helical" evidence="1">
    <location>
        <begin position="74"/>
        <end position="94"/>
    </location>
</feature>
<keyword evidence="3" id="KW-1185">Reference proteome</keyword>
<name>A0A0F7JSU0_9GAMM</name>
<gene>
    <name evidence="2" type="ORF">AAY24_03190</name>
</gene>
<evidence type="ECO:0008006" key="4">
    <source>
        <dbReference type="Google" id="ProtNLM"/>
    </source>
</evidence>
<dbReference type="SUPFAM" id="SSF103501">
    <property type="entry name" value="Respiratory nitrate reductase 1 gamma chain"/>
    <property type="match status" value="1"/>
</dbReference>
<keyword evidence="1" id="KW-0812">Transmembrane</keyword>
<evidence type="ECO:0000313" key="3">
    <source>
        <dbReference type="Proteomes" id="UP000034410"/>
    </source>
</evidence>
<dbReference type="Proteomes" id="UP000034410">
    <property type="component" value="Chromosome"/>
</dbReference>
<accession>A0A0F7JSU0</accession>
<dbReference type="AlphaFoldDB" id="A0A0F7JSU0"/>
<dbReference type="PATRIC" id="fig|1543721.4.peg.670"/>
<evidence type="ECO:0000256" key="1">
    <source>
        <dbReference type="SAM" id="Phobius"/>
    </source>
</evidence>
<protein>
    <recommendedName>
        <fullName evidence="4">Nitrate reductase</fullName>
    </recommendedName>
</protein>
<evidence type="ECO:0000313" key="2">
    <source>
        <dbReference type="EMBL" id="AKH19521.1"/>
    </source>
</evidence>
<dbReference type="KEGG" id="seds:AAY24_03190"/>
<keyword evidence="1" id="KW-0472">Membrane</keyword>
<reference evidence="2 3" key="1">
    <citation type="journal article" date="2015" name="Genome Announc.">
        <title>Complete Genome Sequence of Sedimenticola thiotaurini Strain SIP-G1, a Polyphosphate- and Polyhydroxyalkanoate-Accumulating Sulfur-Oxidizing Gammaproteobacterium Isolated from Salt Marsh Sediments.</title>
        <authorList>
            <person name="Flood B.E."/>
            <person name="Jones D.S."/>
            <person name="Bailey J.V."/>
        </authorList>
    </citation>
    <scope>NUCLEOTIDE SEQUENCE [LARGE SCALE GENOMIC DNA]</scope>
    <source>
        <strain evidence="2 3">SIP-G1</strain>
    </source>
</reference>
<dbReference type="Gene3D" id="1.20.950.20">
    <property type="entry name" value="Transmembrane di-heme cytochromes, Chain C"/>
    <property type="match status" value="1"/>
</dbReference>
<sequence>MNEPMDFLIWTKGTAFNIAVTIFVIGVILRLFEVISLGRKQNLAEARGTEFGPGMKTILTRSIPDLGTFRRQPLTVVTGYMFHIGLFISLFLFVPHIELFRATFGISWPGLPTPIVDAAAVLAIVGLLAGLWHRIMNPVMQKITTWEDWLVWALTFLPILTGYLAYHRLVNPYPVILGLHILSVEALMIAFPFTKLMHTFTVFLSRWYNGAMNGRRGVES</sequence>
<dbReference type="RefSeq" id="WP_046858459.1">
    <property type="nucleotide sequence ID" value="NZ_CP011412.1"/>
</dbReference>
<feature type="transmembrane region" description="Helical" evidence="1">
    <location>
        <begin position="149"/>
        <end position="166"/>
    </location>
</feature>
<proteinExistence type="predicted"/>
<dbReference type="OrthoDB" id="7872966at2"/>
<dbReference type="InterPro" id="IPR036197">
    <property type="entry name" value="NarG-like_sf"/>
</dbReference>
<keyword evidence="1" id="KW-1133">Transmembrane helix</keyword>
<feature type="transmembrane region" description="Helical" evidence="1">
    <location>
        <begin position="14"/>
        <end position="32"/>
    </location>
</feature>
<dbReference type="EMBL" id="CP011412">
    <property type="protein sequence ID" value="AKH19521.1"/>
    <property type="molecule type" value="Genomic_DNA"/>
</dbReference>
<feature type="transmembrane region" description="Helical" evidence="1">
    <location>
        <begin position="114"/>
        <end position="137"/>
    </location>
</feature>
<organism evidence="2 3">
    <name type="scientific">Sedimenticola thiotaurini</name>
    <dbReference type="NCBI Taxonomy" id="1543721"/>
    <lineage>
        <taxon>Bacteria</taxon>
        <taxon>Pseudomonadati</taxon>
        <taxon>Pseudomonadota</taxon>
        <taxon>Gammaproteobacteria</taxon>
        <taxon>Chromatiales</taxon>
        <taxon>Sedimenticolaceae</taxon>
        <taxon>Sedimenticola</taxon>
    </lineage>
</organism>